<sequence>VPAILGALYPRARPSLLLYLILAARVLHPQPLSTEDIIALVIGNLHGAQELHPELIHPVTVFGQSWKISQVSGW</sequence>
<accession>A0A8C2VX37</accession>
<keyword evidence="2" id="KW-1185">Reference proteome</keyword>
<protein>
    <submittedName>
        <fullName evidence="1">Uncharacterized protein</fullName>
    </submittedName>
</protein>
<dbReference type="AlphaFoldDB" id="A0A8C2VX37"/>
<dbReference type="Ensembl" id="ENSCLAT00000021939.1">
    <property type="protein sequence ID" value="ENSCLAP00000021736.1"/>
    <property type="gene ID" value="ENSCLAG00000014881.1"/>
</dbReference>
<dbReference type="InterPro" id="IPR031748">
    <property type="entry name" value="Frey"/>
</dbReference>
<reference evidence="1" key="1">
    <citation type="submission" date="2025-08" db="UniProtKB">
        <authorList>
            <consortium name="Ensembl"/>
        </authorList>
    </citation>
    <scope>IDENTIFICATION</scope>
</reference>
<evidence type="ECO:0000313" key="2">
    <source>
        <dbReference type="Proteomes" id="UP000694398"/>
    </source>
</evidence>
<organism evidence="1 2">
    <name type="scientific">Chinchilla lanigera</name>
    <name type="common">Long-tailed chinchilla</name>
    <name type="synonym">Chinchilla villidera</name>
    <dbReference type="NCBI Taxonomy" id="34839"/>
    <lineage>
        <taxon>Eukaryota</taxon>
        <taxon>Metazoa</taxon>
        <taxon>Chordata</taxon>
        <taxon>Craniata</taxon>
        <taxon>Vertebrata</taxon>
        <taxon>Euteleostomi</taxon>
        <taxon>Mammalia</taxon>
        <taxon>Eutheria</taxon>
        <taxon>Euarchontoglires</taxon>
        <taxon>Glires</taxon>
        <taxon>Rodentia</taxon>
        <taxon>Hystricomorpha</taxon>
        <taxon>Chinchillidae</taxon>
        <taxon>Chinchilla</taxon>
    </lineage>
</organism>
<evidence type="ECO:0000313" key="1">
    <source>
        <dbReference type="Ensembl" id="ENSCLAP00000021736.1"/>
    </source>
</evidence>
<reference evidence="1" key="2">
    <citation type="submission" date="2025-09" db="UniProtKB">
        <authorList>
            <consortium name="Ensembl"/>
        </authorList>
    </citation>
    <scope>IDENTIFICATION</scope>
</reference>
<name>A0A8C2VX37_CHILA</name>
<dbReference type="Pfam" id="PF15878">
    <property type="entry name" value="Frey"/>
    <property type="match status" value="1"/>
</dbReference>
<dbReference type="Proteomes" id="UP000694398">
    <property type="component" value="Unassembled WGS sequence"/>
</dbReference>
<proteinExistence type="predicted"/>